<dbReference type="Gene3D" id="1.10.100.10">
    <property type="entry name" value="Insulin-like"/>
    <property type="match status" value="1"/>
</dbReference>
<comment type="similarity">
    <text evidence="1 4">Belongs to the insulin family.</text>
</comment>
<comment type="subcellular location">
    <subcellularLocation>
        <location evidence="4">Secreted</location>
    </subcellularLocation>
</comment>
<feature type="domain" description="Insulin-like" evidence="6">
    <location>
        <begin position="30"/>
        <end position="91"/>
    </location>
</feature>
<evidence type="ECO:0000313" key="7">
    <source>
        <dbReference type="Proteomes" id="UP000504629"/>
    </source>
</evidence>
<evidence type="ECO:0000256" key="4">
    <source>
        <dbReference type="RuleBase" id="RU000406"/>
    </source>
</evidence>
<sequence length="226" mass="24907">MLVSNAIQLTVFMVAVLWKNEAEAATKASVKFCGRHLSEIMSRVCHAYNGPSWDVPTVEQPGGLLRRKRQLGIADECCLMGCTWEQLSEYCSIIAYSESPLEDLESHVIADRSAEQENLAAGAKTTTTTTTPAVVGSDEHVHVRGETGLASSHGYGRARGRRCWCRRKRRSGRRRASLVGNMAIIKNAVRAAPVVGTVSPLITWGRTLNTDLPRPDNDRYAYVVYT</sequence>
<accession>A0A6J2JWJ0</accession>
<reference evidence="8" key="1">
    <citation type="submission" date="2025-08" db="UniProtKB">
        <authorList>
            <consortium name="RefSeq"/>
        </authorList>
    </citation>
    <scope>IDENTIFICATION</scope>
    <source>
        <tissue evidence="8">Silk gland</tissue>
    </source>
</reference>
<evidence type="ECO:0000256" key="5">
    <source>
        <dbReference type="SAM" id="SignalP"/>
    </source>
</evidence>
<keyword evidence="4" id="KW-0964">Secreted</keyword>
<dbReference type="Proteomes" id="UP000504629">
    <property type="component" value="Unplaced"/>
</dbReference>
<dbReference type="SMART" id="SM00078">
    <property type="entry name" value="IlGF"/>
    <property type="match status" value="1"/>
</dbReference>
<dbReference type="InterPro" id="IPR036438">
    <property type="entry name" value="Insulin-like_sf"/>
</dbReference>
<dbReference type="InterPro" id="IPR016179">
    <property type="entry name" value="Insulin-like"/>
</dbReference>
<dbReference type="InterPro" id="IPR022352">
    <property type="entry name" value="Ins/IGF/rlx"/>
</dbReference>
<dbReference type="PROSITE" id="PS00262">
    <property type="entry name" value="INSULIN"/>
    <property type="match status" value="1"/>
</dbReference>
<evidence type="ECO:0000313" key="8">
    <source>
        <dbReference type="RefSeq" id="XP_028033237.1"/>
    </source>
</evidence>
<dbReference type="GO" id="GO:0005179">
    <property type="term" value="F:hormone activity"/>
    <property type="evidence" value="ECO:0007669"/>
    <property type="project" value="InterPro"/>
</dbReference>
<dbReference type="KEGG" id="bman:114245305"/>
<evidence type="ECO:0000256" key="2">
    <source>
        <dbReference type="ARBA" id="ARBA00022685"/>
    </source>
</evidence>
<keyword evidence="2" id="KW-0165">Cleavage on pair of basic residues</keyword>
<feature type="signal peptide" evidence="5">
    <location>
        <begin position="1"/>
        <end position="24"/>
    </location>
</feature>
<keyword evidence="3 5" id="KW-0732">Signal</keyword>
<feature type="chain" id="PRO_5026968182" evidence="5">
    <location>
        <begin position="25"/>
        <end position="226"/>
    </location>
</feature>
<dbReference type="Pfam" id="PF00049">
    <property type="entry name" value="Insulin"/>
    <property type="match status" value="1"/>
</dbReference>
<dbReference type="OrthoDB" id="6354447at2759"/>
<keyword evidence="7" id="KW-1185">Reference proteome</keyword>
<evidence type="ECO:0000256" key="1">
    <source>
        <dbReference type="ARBA" id="ARBA00009034"/>
    </source>
</evidence>
<dbReference type="InterPro" id="IPR022353">
    <property type="entry name" value="Insulin_CS"/>
</dbReference>
<evidence type="ECO:0000256" key="3">
    <source>
        <dbReference type="ARBA" id="ARBA00022729"/>
    </source>
</evidence>
<proteinExistence type="inferred from homology"/>
<dbReference type="GeneID" id="114245305"/>
<gene>
    <name evidence="8" type="primary">LOC114245305</name>
</gene>
<dbReference type="SUPFAM" id="SSF56994">
    <property type="entry name" value="Insulin-like"/>
    <property type="match status" value="1"/>
</dbReference>
<dbReference type="CDD" id="cd04365">
    <property type="entry name" value="IlGF_relaxin_like"/>
    <property type="match status" value="1"/>
</dbReference>
<protein>
    <submittedName>
        <fullName evidence="8">Uncharacterized protein LOC114245305 isoform X1</fullName>
    </submittedName>
</protein>
<dbReference type="AlphaFoldDB" id="A0A6J2JWJ0"/>
<dbReference type="PRINTS" id="PR00276">
    <property type="entry name" value="INSULINFAMLY"/>
</dbReference>
<evidence type="ECO:0000259" key="6">
    <source>
        <dbReference type="SMART" id="SM00078"/>
    </source>
</evidence>
<dbReference type="RefSeq" id="XP_028033237.1">
    <property type="nucleotide sequence ID" value="XM_028177436.1"/>
</dbReference>
<name>A0A6J2JWJ0_BOMMA</name>
<organism evidence="7 8">
    <name type="scientific">Bombyx mandarina</name>
    <name type="common">Wild silk moth</name>
    <name type="synonym">Wild silkworm</name>
    <dbReference type="NCBI Taxonomy" id="7092"/>
    <lineage>
        <taxon>Eukaryota</taxon>
        <taxon>Metazoa</taxon>
        <taxon>Ecdysozoa</taxon>
        <taxon>Arthropoda</taxon>
        <taxon>Hexapoda</taxon>
        <taxon>Insecta</taxon>
        <taxon>Pterygota</taxon>
        <taxon>Neoptera</taxon>
        <taxon>Endopterygota</taxon>
        <taxon>Lepidoptera</taxon>
        <taxon>Glossata</taxon>
        <taxon>Ditrysia</taxon>
        <taxon>Bombycoidea</taxon>
        <taxon>Bombycidae</taxon>
        <taxon>Bombycinae</taxon>
        <taxon>Bombyx</taxon>
    </lineage>
</organism>
<dbReference type="GO" id="GO:0005576">
    <property type="term" value="C:extracellular region"/>
    <property type="evidence" value="ECO:0007669"/>
    <property type="project" value="UniProtKB-SubCell"/>
</dbReference>